<reference evidence="4" key="1">
    <citation type="journal article" date="2019" name="Int. J. Syst. Evol. Microbiol.">
        <title>The Global Catalogue of Microorganisms (GCM) 10K type strain sequencing project: providing services to taxonomists for standard genome sequencing and annotation.</title>
        <authorList>
            <consortium name="The Broad Institute Genomics Platform"/>
            <consortium name="The Broad Institute Genome Sequencing Center for Infectious Disease"/>
            <person name="Wu L."/>
            <person name="Ma J."/>
        </authorList>
    </citation>
    <scope>NUCLEOTIDE SEQUENCE [LARGE SCALE GENOMIC DNA]</scope>
    <source>
        <strain evidence="4">IBRC-M 10987</strain>
    </source>
</reference>
<comment type="caution">
    <text evidence="3">The sequence shown here is derived from an EMBL/GenBank/DDBJ whole genome shotgun (WGS) entry which is preliminary data.</text>
</comment>
<gene>
    <name evidence="3" type="ORF">ACFOZ8_13625</name>
</gene>
<evidence type="ECO:0000313" key="3">
    <source>
        <dbReference type="EMBL" id="MFC4100693.1"/>
    </source>
</evidence>
<organism evidence="3 4">
    <name type="scientific">Paenibacillus xanthanilyticus</name>
    <dbReference type="NCBI Taxonomy" id="1783531"/>
    <lineage>
        <taxon>Bacteria</taxon>
        <taxon>Bacillati</taxon>
        <taxon>Bacillota</taxon>
        <taxon>Bacilli</taxon>
        <taxon>Bacillales</taxon>
        <taxon>Paenibacillaceae</taxon>
        <taxon>Paenibacillus</taxon>
    </lineage>
</organism>
<name>A0ABV8K3T8_9BACL</name>
<feature type="compositionally biased region" description="Polar residues" evidence="2">
    <location>
        <begin position="196"/>
        <end position="231"/>
    </location>
</feature>
<feature type="region of interest" description="Disordered" evidence="2">
    <location>
        <begin position="156"/>
        <end position="258"/>
    </location>
</feature>
<dbReference type="RefSeq" id="WP_377719343.1">
    <property type="nucleotide sequence ID" value="NZ_JBHSAM010000025.1"/>
</dbReference>
<evidence type="ECO:0000256" key="2">
    <source>
        <dbReference type="SAM" id="MobiDB-lite"/>
    </source>
</evidence>
<dbReference type="Proteomes" id="UP001595715">
    <property type="component" value="Unassembled WGS sequence"/>
</dbReference>
<keyword evidence="1" id="KW-0175">Coiled coil</keyword>
<feature type="coiled-coil region" evidence="1">
    <location>
        <begin position="76"/>
        <end position="103"/>
    </location>
</feature>
<proteinExistence type="predicted"/>
<protein>
    <recommendedName>
        <fullName evidence="5">Serine protease</fullName>
    </recommendedName>
</protein>
<evidence type="ECO:0008006" key="5">
    <source>
        <dbReference type="Google" id="ProtNLM"/>
    </source>
</evidence>
<evidence type="ECO:0000256" key="1">
    <source>
        <dbReference type="SAM" id="Coils"/>
    </source>
</evidence>
<feature type="compositionally biased region" description="Low complexity" evidence="2">
    <location>
        <begin position="158"/>
        <end position="190"/>
    </location>
</feature>
<sequence>MKRGRRQKTVWAKTRNKVAAGIVSLTAVMMAAGITYADIDLAGTMRAWFDQKTELAKSSLQQSIQSETDKQKALLKEQLQLRLQSSSEELDAYTEEEKKLRLAAIQQYAATLLENLDVQNHQDREQLQSKLDAIVQSAQAAMDSLADSYEAPNVTFVPTPATKTETTPEAVGTTATEATPETAKPAAPASEPKPEQSTPGTSEASQEATKQPTDEPTQVSPSEPTTQQQPAPDSPPEPTQAQTLAASPELPVAAANEQ</sequence>
<evidence type="ECO:0000313" key="4">
    <source>
        <dbReference type="Proteomes" id="UP001595715"/>
    </source>
</evidence>
<accession>A0ABV8K3T8</accession>
<dbReference type="EMBL" id="JBHSAM010000025">
    <property type="protein sequence ID" value="MFC4100693.1"/>
    <property type="molecule type" value="Genomic_DNA"/>
</dbReference>
<keyword evidence="4" id="KW-1185">Reference proteome</keyword>